<dbReference type="GO" id="GO:0031054">
    <property type="term" value="P:pre-miRNA processing"/>
    <property type="evidence" value="ECO:0007669"/>
    <property type="project" value="TreeGrafter"/>
</dbReference>
<evidence type="ECO:0000256" key="2">
    <source>
        <dbReference type="ARBA" id="ARBA00022490"/>
    </source>
</evidence>
<sequence>MQTEESVYVPDDTFYVGRVKWFNNQSGYGFIERKDASDTKDIFVHHSAIQTTVSQFRYLVEGEYVRFKLGKGNGKYTVTSSEVTGPNGGKLMCETRYEKSRERSTSETADENGVSRRQRNYKRGGYDKPSNSVFIEPTTEMSH</sequence>
<dbReference type="PROSITE" id="PS51857">
    <property type="entry name" value="CSD_2"/>
    <property type="match status" value="1"/>
</dbReference>
<reference evidence="5" key="1">
    <citation type="journal article" date="2020" name="Nature">
        <title>Giant virus diversity and host interactions through global metagenomics.</title>
        <authorList>
            <person name="Schulz F."/>
            <person name="Roux S."/>
            <person name="Paez-Espino D."/>
            <person name="Jungbluth S."/>
            <person name="Walsh D.A."/>
            <person name="Denef V.J."/>
            <person name="McMahon K.D."/>
            <person name="Konstantinidis K.T."/>
            <person name="Eloe-Fadrosh E.A."/>
            <person name="Kyrpides N.C."/>
            <person name="Woyke T."/>
        </authorList>
    </citation>
    <scope>NUCLEOTIDE SEQUENCE</scope>
    <source>
        <strain evidence="5">GVMAG-S-1074260-58</strain>
    </source>
</reference>
<dbReference type="Pfam" id="PF00313">
    <property type="entry name" value="CSD"/>
    <property type="match status" value="1"/>
</dbReference>
<feature type="domain" description="CSD" evidence="4">
    <location>
        <begin position="14"/>
        <end position="85"/>
    </location>
</feature>
<dbReference type="SUPFAM" id="SSF50249">
    <property type="entry name" value="Nucleic acid-binding proteins"/>
    <property type="match status" value="1"/>
</dbReference>
<dbReference type="SMART" id="SM00357">
    <property type="entry name" value="CSP"/>
    <property type="match status" value="1"/>
</dbReference>
<evidence type="ECO:0000256" key="3">
    <source>
        <dbReference type="SAM" id="MobiDB-lite"/>
    </source>
</evidence>
<dbReference type="AlphaFoldDB" id="A0A6C0JWY5"/>
<evidence type="ECO:0000259" key="4">
    <source>
        <dbReference type="PROSITE" id="PS51857"/>
    </source>
</evidence>
<dbReference type="EMBL" id="MN740706">
    <property type="protein sequence ID" value="QHU09220.1"/>
    <property type="molecule type" value="Genomic_DNA"/>
</dbReference>
<evidence type="ECO:0000313" key="5">
    <source>
        <dbReference type="EMBL" id="QHU09220.1"/>
    </source>
</evidence>
<dbReference type="PRINTS" id="PR00050">
    <property type="entry name" value="COLDSHOCK"/>
</dbReference>
<proteinExistence type="predicted"/>
<dbReference type="PANTHER" id="PTHR46109">
    <property type="entry name" value="PROTEIN LIN-28"/>
    <property type="match status" value="1"/>
</dbReference>
<comment type="subcellular location">
    <subcellularLocation>
        <location evidence="1">Cytoplasm</location>
    </subcellularLocation>
</comment>
<dbReference type="InterPro" id="IPR002059">
    <property type="entry name" value="CSP_DNA-bd"/>
</dbReference>
<dbReference type="GO" id="GO:0003729">
    <property type="term" value="F:mRNA binding"/>
    <property type="evidence" value="ECO:0007669"/>
    <property type="project" value="TreeGrafter"/>
</dbReference>
<protein>
    <recommendedName>
        <fullName evidence="4">CSD domain-containing protein</fullName>
    </recommendedName>
</protein>
<accession>A0A6C0JWY5</accession>
<dbReference type="InterPro" id="IPR011129">
    <property type="entry name" value="CSD"/>
</dbReference>
<feature type="compositionally biased region" description="Polar residues" evidence="3">
    <location>
        <begin position="129"/>
        <end position="143"/>
    </location>
</feature>
<dbReference type="GO" id="GO:0005737">
    <property type="term" value="C:cytoplasm"/>
    <property type="evidence" value="ECO:0007669"/>
    <property type="project" value="UniProtKB-SubCell"/>
</dbReference>
<dbReference type="Gene3D" id="2.40.50.140">
    <property type="entry name" value="Nucleic acid-binding proteins"/>
    <property type="match status" value="1"/>
</dbReference>
<organism evidence="5">
    <name type="scientific">viral metagenome</name>
    <dbReference type="NCBI Taxonomy" id="1070528"/>
    <lineage>
        <taxon>unclassified sequences</taxon>
        <taxon>metagenomes</taxon>
        <taxon>organismal metagenomes</taxon>
    </lineage>
</organism>
<dbReference type="PANTHER" id="PTHR46109:SF1">
    <property type="entry name" value="PROTEIN LIN-28 HOMOLOG"/>
    <property type="match status" value="1"/>
</dbReference>
<dbReference type="CDD" id="cd04458">
    <property type="entry name" value="CSP_CDS"/>
    <property type="match status" value="1"/>
</dbReference>
<dbReference type="InterPro" id="IPR051373">
    <property type="entry name" value="Lin-28_RNA-binding"/>
</dbReference>
<keyword evidence="2" id="KW-0963">Cytoplasm</keyword>
<dbReference type="GO" id="GO:0005634">
    <property type="term" value="C:nucleus"/>
    <property type="evidence" value="ECO:0007669"/>
    <property type="project" value="TreeGrafter"/>
</dbReference>
<name>A0A6C0JWY5_9ZZZZ</name>
<evidence type="ECO:0000256" key="1">
    <source>
        <dbReference type="ARBA" id="ARBA00004496"/>
    </source>
</evidence>
<feature type="region of interest" description="Disordered" evidence="3">
    <location>
        <begin position="97"/>
        <end position="143"/>
    </location>
</feature>
<dbReference type="InterPro" id="IPR012340">
    <property type="entry name" value="NA-bd_OB-fold"/>
</dbReference>